<dbReference type="SMART" id="SM00200">
    <property type="entry name" value="SEA"/>
    <property type="match status" value="1"/>
</dbReference>
<dbReference type="Proteomes" id="UP000186698">
    <property type="component" value="Chromosome 3L"/>
</dbReference>
<dbReference type="SUPFAM" id="SSF82671">
    <property type="entry name" value="SEA domain"/>
    <property type="match status" value="1"/>
</dbReference>
<dbReference type="KEGG" id="xla:121401650"/>
<proteinExistence type="predicted"/>
<dbReference type="AlphaFoldDB" id="A0A8J1MN96"/>
<dbReference type="InterPro" id="IPR053311">
    <property type="entry name" value="Mucosal_Integrity_Assoc"/>
</dbReference>
<dbReference type="OrthoDB" id="7493297at2759"/>
<reference evidence="5" key="1">
    <citation type="submission" date="2025-08" db="UniProtKB">
        <authorList>
            <consortium name="RefSeq"/>
        </authorList>
    </citation>
    <scope>IDENTIFICATION</scope>
    <source>
        <strain evidence="5">J_2021</strain>
        <tissue evidence="5">Erythrocytes</tissue>
    </source>
</reference>
<dbReference type="InterPro" id="IPR036364">
    <property type="entry name" value="SEA_dom_sf"/>
</dbReference>
<dbReference type="Pfam" id="PF01390">
    <property type="entry name" value="SEA"/>
    <property type="match status" value="1"/>
</dbReference>
<dbReference type="PANTHER" id="PTHR37999">
    <property type="entry name" value="MUCIN-17"/>
    <property type="match status" value="1"/>
</dbReference>
<evidence type="ECO:0000256" key="2">
    <source>
        <dbReference type="SAM" id="Phobius"/>
    </source>
</evidence>
<dbReference type="PANTHER" id="PTHR37999:SF2">
    <property type="entry name" value="MUCIN-17"/>
    <property type="match status" value="1"/>
</dbReference>
<feature type="region of interest" description="Disordered" evidence="1">
    <location>
        <begin position="341"/>
        <end position="366"/>
    </location>
</feature>
<feature type="transmembrane region" description="Helical" evidence="2">
    <location>
        <begin position="289"/>
        <end position="312"/>
    </location>
</feature>
<evidence type="ECO:0000313" key="5">
    <source>
        <dbReference type="RefSeq" id="XP_041443254.1"/>
    </source>
</evidence>
<dbReference type="InterPro" id="IPR000082">
    <property type="entry name" value="SEA_dom"/>
</dbReference>
<keyword evidence="2" id="KW-1133">Transmembrane helix</keyword>
<dbReference type="RefSeq" id="XP_041443254.1">
    <property type="nucleotide sequence ID" value="XM_041587320.1"/>
</dbReference>
<dbReference type="GeneID" id="121401650"/>
<feature type="compositionally biased region" description="Low complexity" evidence="1">
    <location>
        <begin position="344"/>
        <end position="362"/>
    </location>
</feature>
<evidence type="ECO:0000259" key="3">
    <source>
        <dbReference type="PROSITE" id="PS50024"/>
    </source>
</evidence>
<sequence length="387" mass="42650">MTTSNQYSTTITVSPLPPGKVTTIPNSIATTKALSTSNTYSISPSTVTTAGSCAYGYLSGSNCVCKENFHGSKCDLISNEVRPGEGPVVVKVKVTIVVVNVKYSSELSDKKSSEYIDFEKRFKEEMCKLYSDVVVCIDIRIISVKQGSVVVEHEVLTNVSLTNGNEQYYKAVRDINNTLSRTNSTPGETGFLEFDVSRTQVQESKLDFAGLCSEVDFIPEDMRQYFYGVNESNRLLCVSNCSSFNPEFVNCNEGQCSISKTGPHCYCKTSGEFWYTGDRCENSVSKAGVIAGVTIGLAVLLLIFIVVVVKLIRRRGKTGKETLVDNEHHWYNAWEGENFEKGQNRNSASNSNNGSQSSNSGNREFRPALHKVNTDVKIRTGRAKVTH</sequence>
<accession>A0A8J1MN96</accession>
<dbReference type="PROSITE" id="PS50024">
    <property type="entry name" value="SEA"/>
    <property type="match status" value="1"/>
</dbReference>
<organism evidence="4 5">
    <name type="scientific">Xenopus laevis</name>
    <name type="common">African clawed frog</name>
    <dbReference type="NCBI Taxonomy" id="8355"/>
    <lineage>
        <taxon>Eukaryota</taxon>
        <taxon>Metazoa</taxon>
        <taxon>Chordata</taxon>
        <taxon>Craniata</taxon>
        <taxon>Vertebrata</taxon>
        <taxon>Euteleostomi</taxon>
        <taxon>Amphibia</taxon>
        <taxon>Batrachia</taxon>
        <taxon>Anura</taxon>
        <taxon>Pipoidea</taxon>
        <taxon>Pipidae</taxon>
        <taxon>Xenopodinae</taxon>
        <taxon>Xenopus</taxon>
        <taxon>Xenopus</taxon>
    </lineage>
</organism>
<protein>
    <submittedName>
        <fullName evidence="5">Mucin-3B-like</fullName>
    </submittedName>
</protein>
<evidence type="ECO:0000313" key="4">
    <source>
        <dbReference type="Proteomes" id="UP000186698"/>
    </source>
</evidence>
<keyword evidence="2" id="KW-0812">Transmembrane</keyword>
<keyword evidence="4" id="KW-1185">Reference proteome</keyword>
<keyword evidence="2" id="KW-0472">Membrane</keyword>
<feature type="domain" description="SEA" evidence="3">
    <location>
        <begin position="88"/>
        <end position="206"/>
    </location>
</feature>
<gene>
    <name evidence="5" type="primary">LOC121401650</name>
</gene>
<name>A0A8J1MN96_XENLA</name>
<evidence type="ECO:0000256" key="1">
    <source>
        <dbReference type="SAM" id="MobiDB-lite"/>
    </source>
</evidence>